<gene>
    <name evidence="2" type="ORF">GMARGA_LOCUS37877</name>
</gene>
<evidence type="ECO:0000313" key="2">
    <source>
        <dbReference type="EMBL" id="CAG8845871.1"/>
    </source>
</evidence>
<evidence type="ECO:0000313" key="3">
    <source>
        <dbReference type="Proteomes" id="UP000789901"/>
    </source>
</evidence>
<name>A0ABN7X3I0_GIGMA</name>
<protein>
    <submittedName>
        <fullName evidence="2">38331_t:CDS:1</fullName>
    </submittedName>
</protein>
<reference evidence="2 3" key="1">
    <citation type="submission" date="2021-06" db="EMBL/GenBank/DDBJ databases">
        <authorList>
            <person name="Kallberg Y."/>
            <person name="Tangrot J."/>
            <person name="Rosling A."/>
        </authorList>
    </citation>
    <scope>NUCLEOTIDE SEQUENCE [LARGE SCALE GENOMIC DNA]</scope>
    <source>
        <strain evidence="2 3">120-4 pot B 10/14</strain>
    </source>
</reference>
<accession>A0ABN7X3I0</accession>
<comment type="caution">
    <text evidence="2">The sequence shown here is derived from an EMBL/GenBank/DDBJ whole genome shotgun (WGS) entry which is preliminary data.</text>
</comment>
<keyword evidence="3" id="KW-1185">Reference proteome</keyword>
<dbReference type="Proteomes" id="UP000789901">
    <property type="component" value="Unassembled WGS sequence"/>
</dbReference>
<sequence>FKENQSKVKNKKKIKRRQKCEKKRVKICRSSKDYSYIPKMARSLIILDEIINDITRSEPHEVYH</sequence>
<feature type="compositionally biased region" description="Basic residues" evidence="1">
    <location>
        <begin position="8"/>
        <end position="22"/>
    </location>
</feature>
<feature type="non-terminal residue" evidence="2">
    <location>
        <position position="1"/>
    </location>
</feature>
<organism evidence="2 3">
    <name type="scientific">Gigaspora margarita</name>
    <dbReference type="NCBI Taxonomy" id="4874"/>
    <lineage>
        <taxon>Eukaryota</taxon>
        <taxon>Fungi</taxon>
        <taxon>Fungi incertae sedis</taxon>
        <taxon>Mucoromycota</taxon>
        <taxon>Glomeromycotina</taxon>
        <taxon>Glomeromycetes</taxon>
        <taxon>Diversisporales</taxon>
        <taxon>Gigasporaceae</taxon>
        <taxon>Gigaspora</taxon>
    </lineage>
</organism>
<feature type="non-terminal residue" evidence="2">
    <location>
        <position position="64"/>
    </location>
</feature>
<feature type="region of interest" description="Disordered" evidence="1">
    <location>
        <begin position="1"/>
        <end position="22"/>
    </location>
</feature>
<proteinExistence type="predicted"/>
<dbReference type="EMBL" id="CAJVQB010081257">
    <property type="protein sequence ID" value="CAG8845871.1"/>
    <property type="molecule type" value="Genomic_DNA"/>
</dbReference>
<evidence type="ECO:0000256" key="1">
    <source>
        <dbReference type="SAM" id="MobiDB-lite"/>
    </source>
</evidence>